<keyword evidence="1" id="KW-0520">NAD</keyword>
<sequence length="296" mass="32404">MHVMIFGCGYSGTAIARAFADTGMRISGTTRSEEKAEELRRSGIEAFIFDGETLSDDLRTAMAGVTHLVQSIAPRDADPLLALLGKDSTVLLPDLQWIGYLSTVGVYGDHKGSWVTEETPCVPVSGRSKERLDAEDAWLALGRARDVPAAILRLSGIYGPGRNAFINLDRGTARRIIKKDQVFNRIRVEDIGASTRFLSEHALGGIYNVTDDQPGPPQDVIVEAARLMGVAPPPEQPFETAEMTPMARSFYGENKRVSNAKLKATGFRFAFPNYPMSLAQLRQNDGWRANDTLPFG</sequence>
<dbReference type="RefSeq" id="WP_192728437.1">
    <property type="nucleotide sequence ID" value="NZ_BAAAVL010000001.1"/>
</dbReference>
<evidence type="ECO:0000256" key="1">
    <source>
        <dbReference type="ARBA" id="ARBA00023027"/>
    </source>
</evidence>
<dbReference type="SUPFAM" id="SSF51735">
    <property type="entry name" value="NAD(P)-binding Rossmann-fold domains"/>
    <property type="match status" value="1"/>
</dbReference>
<dbReference type="Gene3D" id="3.40.50.720">
    <property type="entry name" value="NAD(P)-binding Rossmann-like Domain"/>
    <property type="match status" value="1"/>
</dbReference>
<keyword evidence="3" id="KW-1185">Reference proteome</keyword>
<comment type="caution">
    <text evidence="2">The sequence shown here is derived from an EMBL/GenBank/DDBJ whole genome shotgun (WGS) entry which is preliminary data.</text>
</comment>
<protein>
    <submittedName>
        <fullName evidence="2">Nucleoside-diphosphate-sugar epimerase</fullName>
    </submittedName>
</protein>
<dbReference type="Proteomes" id="UP000620262">
    <property type="component" value="Unassembled WGS sequence"/>
</dbReference>
<evidence type="ECO:0000313" key="3">
    <source>
        <dbReference type="Proteomes" id="UP000620262"/>
    </source>
</evidence>
<proteinExistence type="predicted"/>
<reference evidence="2 3" key="1">
    <citation type="submission" date="2020-10" db="EMBL/GenBank/DDBJ databases">
        <title>Sequencing the genomes of 1000 actinobacteria strains.</title>
        <authorList>
            <person name="Klenk H.-P."/>
        </authorList>
    </citation>
    <scope>NUCLEOTIDE SEQUENCE [LARGE SCALE GENOMIC DNA]</scope>
    <source>
        <strain evidence="2 3">DSM 7307</strain>
    </source>
</reference>
<name>A0ABR9IMJ1_RHIVS</name>
<organism evidence="2 3">
    <name type="scientific">Rhizobium viscosum</name>
    <name type="common">Arthrobacter viscosus</name>
    <dbReference type="NCBI Taxonomy" id="1673"/>
    <lineage>
        <taxon>Bacteria</taxon>
        <taxon>Pseudomonadati</taxon>
        <taxon>Pseudomonadota</taxon>
        <taxon>Alphaproteobacteria</taxon>
        <taxon>Hyphomicrobiales</taxon>
        <taxon>Rhizobiaceae</taxon>
        <taxon>Rhizobium/Agrobacterium group</taxon>
        <taxon>Rhizobium</taxon>
    </lineage>
</organism>
<dbReference type="PANTHER" id="PTHR43574">
    <property type="entry name" value="EPIMERASE-RELATED"/>
    <property type="match status" value="1"/>
</dbReference>
<dbReference type="EMBL" id="JADBEC010000001">
    <property type="protein sequence ID" value="MBE1504400.1"/>
    <property type="molecule type" value="Genomic_DNA"/>
</dbReference>
<dbReference type="InterPro" id="IPR036291">
    <property type="entry name" value="NAD(P)-bd_dom_sf"/>
</dbReference>
<accession>A0ABR9IMJ1</accession>
<gene>
    <name evidence="2" type="ORF">H4W29_001581</name>
</gene>
<dbReference type="CDD" id="cd05266">
    <property type="entry name" value="SDR_a4"/>
    <property type="match status" value="1"/>
</dbReference>
<evidence type="ECO:0000313" key="2">
    <source>
        <dbReference type="EMBL" id="MBE1504400.1"/>
    </source>
</evidence>